<evidence type="ECO:0000313" key="1">
    <source>
        <dbReference type="EMBL" id="QQM67091.1"/>
    </source>
</evidence>
<proteinExistence type="predicted"/>
<sequence>MTGAVSSTDMEQLPGAVCDPQVVFPSGYKYGVTRYADLILRDAFPQKYVDIVGNLEDFYIDYAEDIKAGGGSRARHTARHDDGLTQRGWSKHNVTIEKLVDGVPVYRVRNHEIDVFTMGDDGGYPGIADEMEWNNKDPFFHRDLNNFQALHREGVIAVGVIVTRGPRLQELLEFLGAAGEYPKTKYGKATTHWNKLTPMIDMGGGGECPLLCVGIEPEKVRGLPMDILKGFTFSDGTQLQSTSEA</sequence>
<dbReference type="Pfam" id="PF09195">
    <property type="entry name" value="Endonuc-BglII"/>
    <property type="match status" value="1"/>
</dbReference>
<dbReference type="RefSeq" id="WP_200275378.1">
    <property type="nucleotide sequence ID" value="NZ_CP066802.1"/>
</dbReference>
<dbReference type="REBASE" id="458988">
    <property type="entry name" value="Awe61299ORF8640P"/>
</dbReference>
<gene>
    <name evidence="1" type="ORF">JG540_08645</name>
</gene>
<dbReference type="SUPFAM" id="SSF52980">
    <property type="entry name" value="Restriction endonuclease-like"/>
    <property type="match status" value="1"/>
</dbReference>
<dbReference type="GO" id="GO:0009036">
    <property type="term" value="F:type II site-specific deoxyribonuclease activity"/>
    <property type="evidence" value="ECO:0007669"/>
    <property type="project" value="InterPro"/>
</dbReference>
<accession>A0A7T7M8Y0</accession>
<dbReference type="Proteomes" id="UP000595895">
    <property type="component" value="Chromosome"/>
</dbReference>
<dbReference type="GO" id="GO:0009307">
    <property type="term" value="P:DNA restriction-modification system"/>
    <property type="evidence" value="ECO:0007669"/>
    <property type="project" value="InterPro"/>
</dbReference>
<dbReference type="EMBL" id="CP066802">
    <property type="protein sequence ID" value="QQM67091.1"/>
    <property type="molecule type" value="Genomic_DNA"/>
</dbReference>
<name>A0A7T7M8Y0_9ACTO</name>
<dbReference type="InterPro" id="IPR015278">
    <property type="entry name" value="BglII-like"/>
</dbReference>
<evidence type="ECO:0008006" key="3">
    <source>
        <dbReference type="Google" id="ProtNLM"/>
    </source>
</evidence>
<protein>
    <recommendedName>
        <fullName evidence="3">Restriction endonuclease</fullName>
    </recommendedName>
</protein>
<dbReference type="AlphaFoldDB" id="A0A7T7M8Y0"/>
<evidence type="ECO:0000313" key="2">
    <source>
        <dbReference type="Proteomes" id="UP000595895"/>
    </source>
</evidence>
<dbReference type="KEGG" id="awe:JG540_08645"/>
<keyword evidence="2" id="KW-1185">Reference proteome</keyword>
<organism evidence="1 2">
    <name type="scientific">Actinomyces weissii</name>
    <dbReference type="NCBI Taxonomy" id="675090"/>
    <lineage>
        <taxon>Bacteria</taxon>
        <taxon>Bacillati</taxon>
        <taxon>Actinomycetota</taxon>
        <taxon>Actinomycetes</taxon>
        <taxon>Actinomycetales</taxon>
        <taxon>Actinomycetaceae</taxon>
        <taxon>Actinomyces</taxon>
    </lineage>
</organism>
<reference evidence="1 2" key="1">
    <citation type="submission" date="2020-12" db="EMBL/GenBank/DDBJ databases">
        <authorList>
            <person name="Zhou J."/>
        </authorList>
    </citation>
    <scope>NUCLEOTIDE SEQUENCE [LARGE SCALE GENOMIC DNA]</scope>
    <source>
        <strain evidence="1 2">CCUG 61299</strain>
    </source>
</reference>
<dbReference type="InterPro" id="IPR011335">
    <property type="entry name" value="Restrct_endonuc-II-like"/>
</dbReference>